<gene>
    <name evidence="20" type="ORF">PV327_007823</name>
</gene>
<dbReference type="SUPFAM" id="SSF46548">
    <property type="entry name" value="alpha-helical ferredoxin"/>
    <property type="match status" value="1"/>
</dbReference>
<comment type="cofactor">
    <cofactor evidence="17">
        <name>[3Fe-4S] cluster</name>
        <dbReference type="ChEBI" id="CHEBI:21137"/>
    </cofactor>
    <text evidence="17">Binds 1 [3Fe-4S] cluster.</text>
</comment>
<keyword evidence="15 17" id="KW-0003">3Fe-4S</keyword>
<dbReference type="EC" id="1.3.5.1" evidence="4 17"/>
<feature type="domain" description="4Fe-4S ferredoxin-type" evidence="19">
    <location>
        <begin position="218"/>
        <end position="248"/>
    </location>
</feature>
<evidence type="ECO:0000259" key="19">
    <source>
        <dbReference type="PROSITE" id="PS51379"/>
    </source>
</evidence>
<dbReference type="GO" id="GO:0051537">
    <property type="term" value="F:2 iron, 2 sulfur cluster binding"/>
    <property type="evidence" value="ECO:0007669"/>
    <property type="project" value="UniProtKB-KW"/>
</dbReference>
<dbReference type="GO" id="GO:0005743">
    <property type="term" value="C:mitochondrial inner membrane"/>
    <property type="evidence" value="ECO:0007669"/>
    <property type="project" value="UniProtKB-SubCell"/>
</dbReference>
<feature type="domain" description="2Fe-2S ferredoxin-type" evidence="18">
    <location>
        <begin position="82"/>
        <end position="174"/>
    </location>
</feature>
<evidence type="ECO:0000256" key="16">
    <source>
        <dbReference type="ARBA" id="ARBA00049220"/>
    </source>
</evidence>
<keyword evidence="21" id="KW-1185">Reference proteome</keyword>
<evidence type="ECO:0000256" key="2">
    <source>
        <dbReference type="ARBA" id="ARBA00004788"/>
    </source>
</evidence>
<evidence type="ECO:0000256" key="3">
    <source>
        <dbReference type="ARBA" id="ARBA00009433"/>
    </source>
</evidence>
<comment type="function">
    <text evidence="17">Iron-sulfur protein (IP) subunit of succinate dehydrogenase (SDH) that is involved in complex II of the mitochondrial electron transport chain and is responsible for transferring electrons from succinate to ubiquinone (coenzyme Q).</text>
</comment>
<dbReference type="Gene3D" id="1.10.1060.10">
    <property type="entry name" value="Alpha-helical ferredoxin"/>
    <property type="match status" value="1"/>
</dbReference>
<keyword evidence="17" id="KW-0472">Membrane</keyword>
<evidence type="ECO:0000313" key="21">
    <source>
        <dbReference type="Proteomes" id="UP001168972"/>
    </source>
</evidence>
<evidence type="ECO:0000256" key="8">
    <source>
        <dbReference type="ARBA" id="ARBA00022532"/>
    </source>
</evidence>
<dbReference type="InterPro" id="IPR001041">
    <property type="entry name" value="2Fe-2S_ferredoxin-type"/>
</dbReference>
<dbReference type="PROSITE" id="PS51085">
    <property type="entry name" value="2FE2S_FER_2"/>
    <property type="match status" value="1"/>
</dbReference>
<evidence type="ECO:0000256" key="15">
    <source>
        <dbReference type="ARBA" id="ARBA00023291"/>
    </source>
</evidence>
<evidence type="ECO:0000259" key="18">
    <source>
        <dbReference type="PROSITE" id="PS51085"/>
    </source>
</evidence>
<dbReference type="InterPro" id="IPR017896">
    <property type="entry name" value="4Fe4S_Fe-S-bd"/>
</dbReference>
<evidence type="ECO:0000256" key="6">
    <source>
        <dbReference type="ARBA" id="ARBA00022448"/>
    </source>
</evidence>
<comment type="similarity">
    <text evidence="3 17">Belongs to the succinate dehydrogenase/fumarate reductase iron-sulfur protein family.</text>
</comment>
<dbReference type="GO" id="GO:0008177">
    <property type="term" value="F:succinate dehydrogenase (quinone) activity"/>
    <property type="evidence" value="ECO:0007669"/>
    <property type="project" value="UniProtKB-EC"/>
</dbReference>
<dbReference type="GO" id="GO:0051538">
    <property type="term" value="F:3 iron, 4 sulfur cluster binding"/>
    <property type="evidence" value="ECO:0007669"/>
    <property type="project" value="UniProtKB-KW"/>
</dbReference>
<evidence type="ECO:0000256" key="11">
    <source>
        <dbReference type="ARBA" id="ARBA00022982"/>
    </source>
</evidence>
<dbReference type="Gene3D" id="3.10.20.30">
    <property type="match status" value="1"/>
</dbReference>
<keyword evidence="7 17" id="KW-0004">4Fe-4S</keyword>
<keyword evidence="11" id="KW-0249">Electron transport</keyword>
<evidence type="ECO:0000256" key="17">
    <source>
        <dbReference type="RuleBase" id="RU361237"/>
    </source>
</evidence>
<dbReference type="GO" id="GO:0009055">
    <property type="term" value="F:electron transfer activity"/>
    <property type="evidence" value="ECO:0007669"/>
    <property type="project" value="InterPro"/>
</dbReference>
<proteinExistence type="inferred from homology"/>
<comment type="cofactor">
    <cofactor evidence="17">
        <name>[4Fe-4S] cluster</name>
        <dbReference type="ChEBI" id="CHEBI:49883"/>
    </cofactor>
    <text evidence="17">Binds 1 [4Fe-4S] cluster.</text>
</comment>
<keyword evidence="14 17" id="KW-0411">Iron-sulfur</keyword>
<dbReference type="FunFam" id="1.10.1060.10:FF:000001">
    <property type="entry name" value="Succinate dehydrogenase iron-sulfur subunit SdhB"/>
    <property type="match status" value="1"/>
</dbReference>
<sequence length="342" mass="39420">MVMMGIGFKLFDRSTKYLNYYKIITKTSIFNLRFASKNYQKPIKRKHEEFNFEFAVQSDKARAKECLKSEIINLAKPTPKLKQVKIYRWNPNEPETLPYMQTFVVNLNECGVMVLDILINIKSMQDRTLAFRRSCREGICGSCSMNINGVNGLACITKVNADSKPLIIYPLPHAYVIRDLVPDMTLFLDQYKMIDPYLKHKDNDYIVGVQQLLQSPRDKKKIDGLHECILCGCCTFACPVYWWLGEKYLGPAVLLQAYRWIIDSRDSGQKERLGKLKDYFSVFRCHTIFNCTKACPKGLNPGRAIAQIKRLLSGLESKEPPDFPSDMLEINPCTGKLIKRKK</sequence>
<dbReference type="InterPro" id="IPR036010">
    <property type="entry name" value="2Fe-2S_ferredoxin-like_sf"/>
</dbReference>
<dbReference type="GO" id="GO:0051539">
    <property type="term" value="F:4 iron, 4 sulfur cluster binding"/>
    <property type="evidence" value="ECO:0007669"/>
    <property type="project" value="UniProtKB-KW"/>
</dbReference>
<dbReference type="Proteomes" id="UP001168972">
    <property type="component" value="Unassembled WGS sequence"/>
</dbReference>
<dbReference type="InterPro" id="IPR009051">
    <property type="entry name" value="Helical_ferredxn"/>
</dbReference>
<dbReference type="InterPro" id="IPR050573">
    <property type="entry name" value="SDH/FRD_Iron-Sulfur"/>
</dbReference>
<dbReference type="GO" id="GO:0046872">
    <property type="term" value="F:metal ion binding"/>
    <property type="evidence" value="ECO:0007669"/>
    <property type="project" value="UniProtKB-KW"/>
</dbReference>
<evidence type="ECO:0000313" key="20">
    <source>
        <dbReference type="EMBL" id="KAK0178995.1"/>
    </source>
</evidence>
<organism evidence="20 21">
    <name type="scientific">Microctonus hyperodae</name>
    <name type="common">Parasitoid wasp</name>
    <dbReference type="NCBI Taxonomy" id="165561"/>
    <lineage>
        <taxon>Eukaryota</taxon>
        <taxon>Metazoa</taxon>
        <taxon>Ecdysozoa</taxon>
        <taxon>Arthropoda</taxon>
        <taxon>Hexapoda</taxon>
        <taxon>Insecta</taxon>
        <taxon>Pterygota</taxon>
        <taxon>Neoptera</taxon>
        <taxon>Endopterygota</taxon>
        <taxon>Hymenoptera</taxon>
        <taxon>Apocrita</taxon>
        <taxon>Ichneumonoidea</taxon>
        <taxon>Braconidae</taxon>
        <taxon>Euphorinae</taxon>
        <taxon>Microctonus</taxon>
    </lineage>
</organism>
<comment type="subcellular location">
    <subcellularLocation>
        <location evidence="1 17">Mitochondrion inner membrane</location>
        <topology evidence="1 17">Peripheral membrane protein</topology>
        <orientation evidence="1 17">Matrix side</orientation>
    </subcellularLocation>
</comment>
<protein>
    <recommendedName>
        <fullName evidence="5 17">Succinate dehydrogenase [ubiquinone] iron-sulfur subunit, mitochondrial</fullName>
        <ecNumber evidence="4 17">1.3.5.1</ecNumber>
    </recommendedName>
</protein>
<evidence type="ECO:0000256" key="1">
    <source>
        <dbReference type="ARBA" id="ARBA00004443"/>
    </source>
</evidence>
<keyword evidence="13 17" id="KW-0408">Iron</keyword>
<dbReference type="PANTHER" id="PTHR11921:SF29">
    <property type="entry name" value="SUCCINATE DEHYDROGENASE [UBIQUINONE] IRON-SULFUR SUBUNIT, MITOCHONDRIAL"/>
    <property type="match status" value="1"/>
</dbReference>
<keyword evidence="8" id="KW-0816">Tricarboxylic acid cycle</keyword>
<evidence type="ECO:0000256" key="12">
    <source>
        <dbReference type="ARBA" id="ARBA00023002"/>
    </source>
</evidence>
<evidence type="ECO:0000256" key="5">
    <source>
        <dbReference type="ARBA" id="ARBA00016766"/>
    </source>
</evidence>
<keyword evidence="6" id="KW-0813">Transport</keyword>
<keyword evidence="17" id="KW-0999">Mitochondrion inner membrane</keyword>
<dbReference type="SUPFAM" id="SSF54292">
    <property type="entry name" value="2Fe-2S ferredoxin-like"/>
    <property type="match status" value="1"/>
</dbReference>
<reference evidence="20" key="2">
    <citation type="submission" date="2023-03" db="EMBL/GenBank/DDBJ databases">
        <authorList>
            <person name="Inwood S.N."/>
            <person name="Skelly J.G."/>
            <person name="Guhlin J."/>
            <person name="Harrop T.W.R."/>
            <person name="Goldson S.G."/>
            <person name="Dearden P.K."/>
        </authorList>
    </citation>
    <scope>NUCLEOTIDE SEQUENCE</scope>
    <source>
        <strain evidence="20">Lincoln</strain>
        <tissue evidence="20">Whole body</tissue>
    </source>
</reference>
<comment type="caution">
    <text evidence="20">The sequence shown here is derived from an EMBL/GenBank/DDBJ whole genome shotgun (WGS) entry which is preliminary data.</text>
</comment>
<comment type="pathway">
    <text evidence="2 17">Carbohydrate metabolism; tricarboxylic acid cycle; fumarate from succinate (eukaryal route): step 1/1.</text>
</comment>
<evidence type="ECO:0000256" key="10">
    <source>
        <dbReference type="ARBA" id="ARBA00022723"/>
    </source>
</evidence>
<dbReference type="PROSITE" id="PS51379">
    <property type="entry name" value="4FE4S_FER_2"/>
    <property type="match status" value="1"/>
</dbReference>
<dbReference type="PANTHER" id="PTHR11921">
    <property type="entry name" value="SUCCINATE DEHYDROGENASE IRON-SULFUR PROTEIN"/>
    <property type="match status" value="1"/>
</dbReference>
<dbReference type="GO" id="GO:0006099">
    <property type="term" value="P:tricarboxylic acid cycle"/>
    <property type="evidence" value="ECO:0007669"/>
    <property type="project" value="UniProtKB-KW"/>
</dbReference>
<dbReference type="NCBIfam" id="TIGR00384">
    <property type="entry name" value="dhsB"/>
    <property type="match status" value="1"/>
</dbReference>
<dbReference type="InterPro" id="IPR017900">
    <property type="entry name" value="4Fe4S_Fe_S_CS"/>
</dbReference>
<keyword evidence="17" id="KW-0496">Mitochondrion</keyword>
<dbReference type="InterPro" id="IPR012675">
    <property type="entry name" value="Beta-grasp_dom_sf"/>
</dbReference>
<dbReference type="InterPro" id="IPR025192">
    <property type="entry name" value="Succ_DH/fum_Rdtase_N"/>
</dbReference>
<reference evidence="20" key="1">
    <citation type="journal article" date="2023" name="bioRxiv">
        <title>Scaffold-level genome assemblies of two parasitoid biocontrol wasps reveal the parthenogenesis mechanism and an associated novel virus.</title>
        <authorList>
            <person name="Inwood S."/>
            <person name="Skelly J."/>
            <person name="Guhlin J."/>
            <person name="Harrop T."/>
            <person name="Goldson S."/>
            <person name="Dearden P."/>
        </authorList>
    </citation>
    <scope>NUCLEOTIDE SEQUENCE</scope>
    <source>
        <strain evidence="20">Lincoln</strain>
        <tissue evidence="20">Whole body</tissue>
    </source>
</reference>
<dbReference type="InterPro" id="IPR006058">
    <property type="entry name" value="2Fe2S_fd_BS"/>
</dbReference>
<name>A0AA39G006_MICHY</name>
<keyword evidence="9 17" id="KW-0001">2Fe-2S</keyword>
<dbReference type="Pfam" id="PF13085">
    <property type="entry name" value="Fer2_3"/>
    <property type="match status" value="1"/>
</dbReference>
<keyword evidence="12" id="KW-0560">Oxidoreductase</keyword>
<dbReference type="AlphaFoldDB" id="A0AA39G006"/>
<evidence type="ECO:0000256" key="9">
    <source>
        <dbReference type="ARBA" id="ARBA00022714"/>
    </source>
</evidence>
<dbReference type="EMBL" id="JAQQBR010000004">
    <property type="protein sequence ID" value="KAK0178995.1"/>
    <property type="molecule type" value="Genomic_DNA"/>
</dbReference>
<dbReference type="GO" id="GO:0022904">
    <property type="term" value="P:respiratory electron transport chain"/>
    <property type="evidence" value="ECO:0007669"/>
    <property type="project" value="TreeGrafter"/>
</dbReference>
<evidence type="ECO:0000256" key="7">
    <source>
        <dbReference type="ARBA" id="ARBA00022485"/>
    </source>
</evidence>
<accession>A0AA39G006</accession>
<comment type="catalytic activity">
    <reaction evidence="16">
        <text>a quinone + succinate = fumarate + a quinol</text>
        <dbReference type="Rhea" id="RHEA:40523"/>
        <dbReference type="ChEBI" id="CHEBI:24646"/>
        <dbReference type="ChEBI" id="CHEBI:29806"/>
        <dbReference type="ChEBI" id="CHEBI:30031"/>
        <dbReference type="ChEBI" id="CHEBI:132124"/>
        <dbReference type="EC" id="1.3.5.1"/>
    </reaction>
</comment>
<dbReference type="InterPro" id="IPR004489">
    <property type="entry name" value="Succ_DH/fum_Rdtase_Fe-S"/>
</dbReference>
<comment type="cofactor">
    <cofactor evidence="17">
        <name>[2Fe-2S] cluster</name>
        <dbReference type="ChEBI" id="CHEBI:190135"/>
    </cofactor>
    <text evidence="17">Binds 1 [2Fe-2S] cluster.</text>
</comment>
<keyword evidence="10 17" id="KW-0479">Metal-binding</keyword>
<evidence type="ECO:0000256" key="14">
    <source>
        <dbReference type="ARBA" id="ARBA00023014"/>
    </source>
</evidence>
<evidence type="ECO:0000256" key="4">
    <source>
        <dbReference type="ARBA" id="ARBA00012792"/>
    </source>
</evidence>
<dbReference type="NCBIfam" id="NF004616">
    <property type="entry name" value="PRK05950.1"/>
    <property type="match status" value="1"/>
</dbReference>
<dbReference type="Pfam" id="PF13534">
    <property type="entry name" value="Fer4_17"/>
    <property type="match status" value="1"/>
</dbReference>
<dbReference type="PROSITE" id="PS00197">
    <property type="entry name" value="2FE2S_FER_1"/>
    <property type="match status" value="1"/>
</dbReference>
<evidence type="ECO:0000256" key="13">
    <source>
        <dbReference type="ARBA" id="ARBA00023004"/>
    </source>
</evidence>
<dbReference type="PROSITE" id="PS00198">
    <property type="entry name" value="4FE4S_FER_1"/>
    <property type="match status" value="1"/>
</dbReference>